<comment type="caution">
    <text evidence="1">The sequence shown here is derived from an EMBL/GenBank/DDBJ whole genome shotgun (WGS) entry which is preliminary data.</text>
</comment>
<reference evidence="2" key="1">
    <citation type="journal article" date="2019" name="Int. J. Syst. Evol. Microbiol.">
        <title>The Global Catalogue of Microorganisms (GCM) 10K type strain sequencing project: providing services to taxonomists for standard genome sequencing and annotation.</title>
        <authorList>
            <consortium name="The Broad Institute Genomics Platform"/>
            <consortium name="The Broad Institute Genome Sequencing Center for Infectious Disease"/>
            <person name="Wu L."/>
            <person name="Ma J."/>
        </authorList>
    </citation>
    <scope>NUCLEOTIDE SEQUENCE [LARGE SCALE GENOMIC DNA]</scope>
    <source>
        <strain evidence="2">KCTC 52168</strain>
    </source>
</reference>
<gene>
    <name evidence="1" type="ORF">ACFOEN_14190</name>
</gene>
<sequence length="65" mass="6700">MKTTQTSAPRSSASARSFSIALPVQAPRNPLVAAALVRKAGAHGRSGGGERQAAKRQLCALINQS</sequence>
<evidence type="ECO:0000313" key="1">
    <source>
        <dbReference type="EMBL" id="MFC3148778.1"/>
    </source>
</evidence>
<dbReference type="EMBL" id="JBHRTI010000007">
    <property type="protein sequence ID" value="MFC3148778.1"/>
    <property type="molecule type" value="Genomic_DNA"/>
</dbReference>
<dbReference type="Proteomes" id="UP001595556">
    <property type="component" value="Unassembled WGS sequence"/>
</dbReference>
<proteinExistence type="predicted"/>
<accession>A0ABV7H7S2</accession>
<name>A0ABV7H7S2_9BURK</name>
<dbReference type="RefSeq" id="WP_377305015.1">
    <property type="nucleotide sequence ID" value="NZ_CP180191.1"/>
</dbReference>
<keyword evidence="2" id="KW-1185">Reference proteome</keyword>
<protein>
    <submittedName>
        <fullName evidence="1">Uncharacterized protein</fullName>
    </submittedName>
</protein>
<organism evidence="1 2">
    <name type="scientific">Piscinibacterium candidicorallinum</name>
    <dbReference type="NCBI Taxonomy" id="1793872"/>
    <lineage>
        <taxon>Bacteria</taxon>
        <taxon>Pseudomonadati</taxon>
        <taxon>Pseudomonadota</taxon>
        <taxon>Betaproteobacteria</taxon>
        <taxon>Burkholderiales</taxon>
        <taxon>Piscinibacterium</taxon>
    </lineage>
</organism>
<evidence type="ECO:0000313" key="2">
    <source>
        <dbReference type="Proteomes" id="UP001595556"/>
    </source>
</evidence>